<evidence type="ECO:0008006" key="2">
    <source>
        <dbReference type="Google" id="ProtNLM"/>
    </source>
</evidence>
<protein>
    <recommendedName>
        <fullName evidence="2">AB hydrolase-1 domain-containing protein</fullName>
    </recommendedName>
</protein>
<organism evidence="1">
    <name type="scientific">Woronichinia naegeliana WA131</name>
    <dbReference type="NCBI Taxonomy" id="2824559"/>
    <lineage>
        <taxon>Bacteria</taxon>
        <taxon>Bacillati</taxon>
        <taxon>Cyanobacteriota</taxon>
        <taxon>Cyanophyceae</taxon>
        <taxon>Synechococcales</taxon>
        <taxon>Coelosphaeriaceae</taxon>
        <taxon>Woronichinia</taxon>
    </lineage>
</organism>
<dbReference type="Proteomes" id="UP001065613">
    <property type="component" value="Chromosome"/>
</dbReference>
<dbReference type="PANTHER" id="PTHR43194:SF2">
    <property type="entry name" value="PEROXISOMAL MEMBRANE PROTEIN LPX1"/>
    <property type="match status" value="1"/>
</dbReference>
<gene>
    <name evidence="1" type="ORF">KA717_10510</name>
</gene>
<dbReference type="PANTHER" id="PTHR43194">
    <property type="entry name" value="HYDROLASE ALPHA/BETA FOLD FAMILY"/>
    <property type="match status" value="1"/>
</dbReference>
<dbReference type="EMBL" id="CP073041">
    <property type="protein sequence ID" value="UXE63057.1"/>
    <property type="molecule type" value="Genomic_DNA"/>
</dbReference>
<dbReference type="InterPro" id="IPR050228">
    <property type="entry name" value="Carboxylesterase_BioH"/>
</dbReference>
<evidence type="ECO:0000313" key="1">
    <source>
        <dbReference type="EMBL" id="UXE63057.1"/>
    </source>
</evidence>
<name>A0A977PXV6_9CYAN</name>
<dbReference type="SUPFAM" id="SSF53474">
    <property type="entry name" value="alpha/beta-Hydrolases"/>
    <property type="match status" value="1"/>
</dbReference>
<dbReference type="InterPro" id="IPR029058">
    <property type="entry name" value="AB_hydrolase_fold"/>
</dbReference>
<dbReference type="AlphaFoldDB" id="A0A977PXV6"/>
<dbReference type="Gene3D" id="3.40.50.1820">
    <property type="entry name" value="alpha/beta hydrolase"/>
    <property type="match status" value="1"/>
</dbReference>
<reference evidence="1" key="1">
    <citation type="submission" date="2021-04" db="EMBL/GenBank/DDBJ databases">
        <title>Genome sequence of Woronichinia naegeliana from Washington state freshwater lake bloom.</title>
        <authorList>
            <person name="Dreher T.W."/>
        </authorList>
    </citation>
    <scope>NUCLEOTIDE SEQUENCE</scope>
    <source>
        <strain evidence="1">WA131</strain>
    </source>
</reference>
<sequence length="188" mass="21407">MSALELPKISLIVQGFLASVGIQYALRHPAQIDRLIILNTPLTPTVKLPWLMQQWTIPFLGDMVTQDPLLIDRTLEGGSGFVISDARLDIYRKPFLKTSASGRALLTTTKNLNFAKTLTEVETGLKQWQKPTLLIWGMQDPWLTLDPVETLVAQNPQLELFKLPEAKHYPQEHWPQEIGEAVIRFLRR</sequence>
<dbReference type="KEGG" id="wna:KA717_10510"/>
<proteinExistence type="predicted"/>
<accession>A0A977PXV6</accession>